<dbReference type="Proteomes" id="UP000324800">
    <property type="component" value="Unassembled WGS sequence"/>
</dbReference>
<evidence type="ECO:0000313" key="2">
    <source>
        <dbReference type="Proteomes" id="UP000324800"/>
    </source>
</evidence>
<protein>
    <submittedName>
        <fullName evidence="1">Uncharacterized protein</fullName>
    </submittedName>
</protein>
<sequence>MNDGTITLSEIRIGNVNIDALDENKVNLLRDTYKLCLQKVTKITSILDLSQISSRVMQAVSQGLLALDALLLLRADKSELTDSYSKTEDDALLLLKVNVAKIVDSYSKQEDDALLLLKADKSELLDSYFKTEDDALLLLKADKSDTYSKTEDDALLLLEADKTELIDSYSKTEDNALLLLKADKSDTYSKTEDDALLLLNADVVDIVDSYFKTEDDALLLLKADKSNSCSKTEDDALLLLKDNVADIVDSYSKSEDDALLLLKAGQSELIDAYSKTEDDALLLLKADVADLTNYVDLTFAQIITGQKQFGVISVSCIPKQSNNDTFILLAGGGDMLVSSFVTQPQLQEFRDIVTGKSKAYVFSTQRELNDWMAIQDNVEKLIIGDYLYIVDKEVTDYWWDGTDLKVLETELPDMSNVVTTLGASTGGDNVITDISIDGNILTLAKNINFVDTDYDQSISGQKTFNTTIHSIGIMVQIYDNSNVVYAGGEVRSFADIQSDSYSKSEDNALLLLKADKTKLIDSYTKGETNNLLNNKADNGVSYTKGEDDALLLLKADKTQLIDSYTKGETNNFLNTKADNGVSYSKGENDDLLLLKADKTQLIDSYSKSETYARDEVYTKGEDDSLSLLKADKTQLIDSYTKRETDNLLNNKANQSTTYSKSETYARVEVYTKTETDQLILQIDIGDIDLTDYYNKTKTDELLGKKADATELSNYVTLGTSQTINANKTFINACRFVSTIDGMSTVTGSSFVKSDADDTVVLLVNGTTEPLSEFAGRLKYVSPFDYQDETQDYVANTYLTQSEVDTKLTNYFNTTNNQSLNGIKTFNADENATGFVNTGKDGTSVLQAGGGDRLLSAFVGVQVKDITNLVVDLHSNFRFNYLRLVRIGNYYHLMMDFQPKTQINVSTNIYVCTIGSFSNTITPPTPASAVYLISIVSRQITLIGGLATRQIRINTVSSSP</sequence>
<accession>A0A5J4VTT9</accession>
<evidence type="ECO:0000313" key="1">
    <source>
        <dbReference type="EMBL" id="KAA6385713.1"/>
    </source>
</evidence>
<comment type="caution">
    <text evidence="1">The sequence shown here is derived from an EMBL/GenBank/DDBJ whole genome shotgun (WGS) entry which is preliminary data.</text>
</comment>
<dbReference type="EMBL" id="SNRW01005141">
    <property type="protein sequence ID" value="KAA6385713.1"/>
    <property type="molecule type" value="Genomic_DNA"/>
</dbReference>
<reference evidence="1 2" key="1">
    <citation type="submission" date="2019-03" db="EMBL/GenBank/DDBJ databases">
        <title>Single cell metagenomics reveals metabolic interactions within the superorganism composed of flagellate Streblomastix strix and complex community of Bacteroidetes bacteria on its surface.</title>
        <authorList>
            <person name="Treitli S.C."/>
            <person name="Kolisko M."/>
            <person name="Husnik F."/>
            <person name="Keeling P."/>
            <person name="Hampl V."/>
        </authorList>
    </citation>
    <scope>NUCLEOTIDE SEQUENCE [LARGE SCALE GENOMIC DNA]</scope>
    <source>
        <strain evidence="1">ST1C</strain>
    </source>
</reference>
<feature type="non-terminal residue" evidence="1">
    <location>
        <position position="959"/>
    </location>
</feature>
<gene>
    <name evidence="1" type="ORF">EZS28_018759</name>
</gene>
<dbReference type="AlphaFoldDB" id="A0A5J4VTT9"/>
<organism evidence="1 2">
    <name type="scientific">Streblomastix strix</name>
    <dbReference type="NCBI Taxonomy" id="222440"/>
    <lineage>
        <taxon>Eukaryota</taxon>
        <taxon>Metamonada</taxon>
        <taxon>Preaxostyla</taxon>
        <taxon>Oxymonadida</taxon>
        <taxon>Streblomastigidae</taxon>
        <taxon>Streblomastix</taxon>
    </lineage>
</organism>
<name>A0A5J4VTT9_9EUKA</name>
<proteinExistence type="predicted"/>